<gene>
    <name evidence="1" type="ORF">H3H39_06530</name>
</gene>
<dbReference type="RefSeq" id="WP_182152576.1">
    <property type="nucleotide sequence ID" value="NZ_JACEZU010000003.1"/>
</dbReference>
<evidence type="ECO:0000313" key="2">
    <source>
        <dbReference type="Proteomes" id="UP000573499"/>
    </source>
</evidence>
<dbReference type="Proteomes" id="UP000573499">
    <property type="component" value="Unassembled WGS sequence"/>
</dbReference>
<sequence>MHTKSNNHVTSVVNCKIISRNHGKALVDEFGFVCGLEALRKHDDFAHTTFSQAGDLDNFDLVKAIQFAIGYLSSSASRTVDPEHKQWLLGELEKACGPLDKPITLIIYEGDMATVPA</sequence>
<dbReference type="AlphaFoldDB" id="A0A7W2F7X3"/>
<comment type="caution">
    <text evidence="1">The sequence shown here is derived from an EMBL/GenBank/DDBJ whole genome shotgun (WGS) entry which is preliminary data.</text>
</comment>
<evidence type="ECO:0000313" key="1">
    <source>
        <dbReference type="EMBL" id="MBA5686709.1"/>
    </source>
</evidence>
<organism evidence="1 2">
    <name type="scientific">Rugamonas apoptosis</name>
    <dbReference type="NCBI Taxonomy" id="2758570"/>
    <lineage>
        <taxon>Bacteria</taxon>
        <taxon>Pseudomonadati</taxon>
        <taxon>Pseudomonadota</taxon>
        <taxon>Betaproteobacteria</taxon>
        <taxon>Burkholderiales</taxon>
        <taxon>Oxalobacteraceae</taxon>
        <taxon>Telluria group</taxon>
        <taxon>Rugamonas</taxon>
    </lineage>
</organism>
<reference evidence="1 2" key="1">
    <citation type="submission" date="2020-07" db="EMBL/GenBank/DDBJ databases">
        <title>Novel species isolated from subtropical streams in China.</title>
        <authorList>
            <person name="Lu H."/>
        </authorList>
    </citation>
    <scope>NUCLEOTIDE SEQUENCE [LARGE SCALE GENOMIC DNA]</scope>
    <source>
        <strain evidence="1 2">LX47W</strain>
    </source>
</reference>
<protein>
    <submittedName>
        <fullName evidence="1">Uncharacterized protein</fullName>
    </submittedName>
</protein>
<dbReference type="EMBL" id="JACEZU010000003">
    <property type="protein sequence ID" value="MBA5686709.1"/>
    <property type="molecule type" value="Genomic_DNA"/>
</dbReference>
<name>A0A7W2F7X3_9BURK</name>
<proteinExistence type="predicted"/>
<keyword evidence="2" id="KW-1185">Reference proteome</keyword>
<accession>A0A7W2F7X3</accession>